<keyword evidence="1" id="KW-0677">Repeat</keyword>
<dbReference type="AlphaFoldDB" id="A0AAE0XU17"/>
<dbReference type="InterPro" id="IPR018159">
    <property type="entry name" value="Spectrin/alpha-actinin"/>
</dbReference>
<protein>
    <recommendedName>
        <fullName evidence="5">Dystrophin</fullName>
    </recommendedName>
</protein>
<dbReference type="FunFam" id="1.20.58.60:FF:000075">
    <property type="entry name" value="utrophin isoform X1"/>
    <property type="match status" value="1"/>
</dbReference>
<evidence type="ECO:0000256" key="2">
    <source>
        <dbReference type="SAM" id="Coils"/>
    </source>
</evidence>
<keyword evidence="2" id="KW-0175">Coiled coil</keyword>
<dbReference type="SUPFAM" id="SSF46966">
    <property type="entry name" value="Spectrin repeat"/>
    <property type="match status" value="3"/>
</dbReference>
<organism evidence="3 4">
    <name type="scientific">Elysia crispata</name>
    <name type="common">lettuce slug</name>
    <dbReference type="NCBI Taxonomy" id="231223"/>
    <lineage>
        <taxon>Eukaryota</taxon>
        <taxon>Metazoa</taxon>
        <taxon>Spiralia</taxon>
        <taxon>Lophotrochozoa</taxon>
        <taxon>Mollusca</taxon>
        <taxon>Gastropoda</taxon>
        <taxon>Heterobranchia</taxon>
        <taxon>Euthyneura</taxon>
        <taxon>Panpulmonata</taxon>
        <taxon>Sacoglossa</taxon>
        <taxon>Placobranchoidea</taxon>
        <taxon>Plakobranchidae</taxon>
        <taxon>Elysia</taxon>
    </lineage>
</organism>
<dbReference type="PANTHER" id="PTHR11915">
    <property type="entry name" value="SPECTRIN/FILAMIN RELATED CYTOSKELETAL PROTEIN"/>
    <property type="match status" value="1"/>
</dbReference>
<dbReference type="SMART" id="SM00150">
    <property type="entry name" value="SPEC"/>
    <property type="match status" value="3"/>
</dbReference>
<dbReference type="Proteomes" id="UP001283361">
    <property type="component" value="Unassembled WGS sequence"/>
</dbReference>
<proteinExistence type="predicted"/>
<dbReference type="EMBL" id="JAWDGP010007584">
    <property type="protein sequence ID" value="KAK3712444.1"/>
    <property type="molecule type" value="Genomic_DNA"/>
</dbReference>
<evidence type="ECO:0008006" key="5">
    <source>
        <dbReference type="Google" id="ProtNLM"/>
    </source>
</evidence>
<feature type="coiled-coil region" evidence="2">
    <location>
        <begin position="160"/>
        <end position="190"/>
    </location>
</feature>
<sequence>MSMSSSESRHSAMSTVSVELLSYQDSLENVLTWLLEAEEVLDKQFPVAEEVGKVKEQFNQHEEFMVELTRHQDSIGGVLKEGNDLLTDGKVTTEEEKEIRTQMSLLNNRWEELRVKALGRQSRLQTVLMELQQGQLDDLASWLTSMEERVEKQQNIGADLEAIKAQVEEHKAIQNSLEEQQKKVDSLQNMVVVVDDTNTESACAAMEHQLESLGKRWAQICRWTEEQWILLQELLMRWQQFSDEQTKFSDWLTDKEAVLADMRSGDLSRAEEVINQVRHLKSIENDMGEQVRRFDALNECGQQIVSVVDNQEAIARISALLEEFQERWERLVQDMESQSKEVRLHS</sequence>
<gene>
    <name evidence="3" type="ORF">RRG08_002774</name>
</gene>
<accession>A0AAE0XU17</accession>
<evidence type="ECO:0000313" key="3">
    <source>
        <dbReference type="EMBL" id="KAK3712444.1"/>
    </source>
</evidence>
<comment type="caution">
    <text evidence="3">The sequence shown here is derived from an EMBL/GenBank/DDBJ whole genome shotgun (WGS) entry which is preliminary data.</text>
</comment>
<reference evidence="3" key="1">
    <citation type="journal article" date="2023" name="G3 (Bethesda)">
        <title>A reference genome for the long-term kleptoplast-retaining sea slug Elysia crispata morphotype clarki.</title>
        <authorList>
            <person name="Eastman K.E."/>
            <person name="Pendleton A.L."/>
            <person name="Shaikh M.A."/>
            <person name="Suttiyut T."/>
            <person name="Ogas R."/>
            <person name="Tomko P."/>
            <person name="Gavelis G."/>
            <person name="Widhalm J.R."/>
            <person name="Wisecaver J.H."/>
        </authorList>
    </citation>
    <scope>NUCLEOTIDE SEQUENCE</scope>
    <source>
        <strain evidence="3">ECLA1</strain>
    </source>
</reference>
<dbReference type="Gene3D" id="1.20.58.60">
    <property type="match status" value="3"/>
</dbReference>
<dbReference type="Pfam" id="PF00435">
    <property type="entry name" value="Spectrin"/>
    <property type="match status" value="3"/>
</dbReference>
<evidence type="ECO:0000256" key="1">
    <source>
        <dbReference type="ARBA" id="ARBA00022737"/>
    </source>
</evidence>
<dbReference type="CDD" id="cd00176">
    <property type="entry name" value="SPEC"/>
    <property type="match status" value="1"/>
</dbReference>
<keyword evidence="4" id="KW-1185">Reference proteome</keyword>
<evidence type="ECO:0000313" key="4">
    <source>
        <dbReference type="Proteomes" id="UP001283361"/>
    </source>
</evidence>
<name>A0AAE0XU17_9GAST</name>
<dbReference type="InterPro" id="IPR002017">
    <property type="entry name" value="Spectrin_repeat"/>
</dbReference>